<dbReference type="AlphaFoldDB" id="A0A7S4R2V6"/>
<sequence length="218" mass="23318">MAVVMPETEMMWQVGQFQGSMWEQAQYTDYEAMQKALQLQAAETWWSPPMGDRFAGASPIQATQTQGTDWAMAARNQAAPVFVDASKLTEFISQTHQAAQDASPGKGARPVTMQAPKANPASPGRGSTASTCSGPSSPGGVLELASMIPETPLGEAEIPTAKQGKCEPPVLIPTNTDICGYSPLEPVLVHATYVGHHAPKRRLPKGMPVKKQVPAWSF</sequence>
<dbReference type="EMBL" id="HBNR01041906">
    <property type="protein sequence ID" value="CAE4601207.1"/>
    <property type="molecule type" value="Transcribed_RNA"/>
</dbReference>
<name>A0A7S4R2V6_9DINO</name>
<evidence type="ECO:0000256" key="1">
    <source>
        <dbReference type="SAM" id="MobiDB-lite"/>
    </source>
</evidence>
<protein>
    <submittedName>
        <fullName evidence="2">Uncharacterized protein</fullName>
    </submittedName>
</protein>
<accession>A0A7S4R2V6</accession>
<feature type="compositionally biased region" description="Polar residues" evidence="1">
    <location>
        <begin position="125"/>
        <end position="136"/>
    </location>
</feature>
<feature type="region of interest" description="Disordered" evidence="1">
    <location>
        <begin position="97"/>
        <end position="143"/>
    </location>
</feature>
<proteinExistence type="predicted"/>
<evidence type="ECO:0000313" key="2">
    <source>
        <dbReference type="EMBL" id="CAE4601207.1"/>
    </source>
</evidence>
<gene>
    <name evidence="2" type="ORF">AMON00008_LOCUS29117</name>
</gene>
<reference evidence="2" key="1">
    <citation type="submission" date="2021-01" db="EMBL/GenBank/DDBJ databases">
        <authorList>
            <person name="Corre E."/>
            <person name="Pelletier E."/>
            <person name="Niang G."/>
            <person name="Scheremetjew M."/>
            <person name="Finn R."/>
            <person name="Kale V."/>
            <person name="Holt S."/>
            <person name="Cochrane G."/>
            <person name="Meng A."/>
            <person name="Brown T."/>
            <person name="Cohen L."/>
        </authorList>
    </citation>
    <scope>NUCLEOTIDE SEQUENCE</scope>
    <source>
        <strain evidence="2">CCMP3105</strain>
    </source>
</reference>
<organism evidence="2">
    <name type="scientific">Alexandrium monilatum</name>
    <dbReference type="NCBI Taxonomy" id="311494"/>
    <lineage>
        <taxon>Eukaryota</taxon>
        <taxon>Sar</taxon>
        <taxon>Alveolata</taxon>
        <taxon>Dinophyceae</taxon>
        <taxon>Gonyaulacales</taxon>
        <taxon>Pyrocystaceae</taxon>
        <taxon>Alexandrium</taxon>
    </lineage>
</organism>